<reference evidence="1 2" key="1">
    <citation type="submission" date="2013-05" db="EMBL/GenBank/DDBJ databases">
        <title>Genome assembly of Chondromyces apiculatus DSM 436.</title>
        <authorList>
            <person name="Sharma G."/>
            <person name="Khatri I."/>
            <person name="Kaur C."/>
            <person name="Mayilraj S."/>
            <person name="Subramanian S."/>
        </authorList>
    </citation>
    <scope>NUCLEOTIDE SEQUENCE [LARGE SCALE GENOMIC DNA]</scope>
    <source>
        <strain evidence="1 2">DSM 436</strain>
    </source>
</reference>
<proteinExistence type="predicted"/>
<name>A0A017THD2_9BACT</name>
<dbReference type="RefSeq" id="WP_052373888.1">
    <property type="nucleotide sequence ID" value="NZ_ASRX01000002.1"/>
</dbReference>
<sequence length="150" mass="16666">MSTAYYALFHLLNQSAVEACLGFGPRPAHRQIGETAVRWYTHTRMAAVCAQFAGTGVHAKSKLRRALPSPASTTPPSQALQDVAKAFGTLQQARHDADDDPSKRFTRQGVLAHLGEAEQAFKDWQATNSEPFRPIFLLMMPTEDDIIRER</sequence>
<evidence type="ECO:0000313" key="1">
    <source>
        <dbReference type="EMBL" id="EYF08678.1"/>
    </source>
</evidence>
<dbReference type="AlphaFoldDB" id="A0A017THD2"/>
<evidence type="ECO:0000313" key="2">
    <source>
        <dbReference type="Proteomes" id="UP000019678"/>
    </source>
</evidence>
<dbReference type="OrthoDB" id="7845978at2"/>
<dbReference type="Proteomes" id="UP000019678">
    <property type="component" value="Unassembled WGS sequence"/>
</dbReference>
<gene>
    <name evidence="1" type="ORF">CAP_2539</name>
</gene>
<keyword evidence="2" id="KW-1185">Reference proteome</keyword>
<dbReference type="EMBL" id="ASRX01000002">
    <property type="protein sequence ID" value="EYF08678.1"/>
    <property type="molecule type" value="Genomic_DNA"/>
</dbReference>
<organism evidence="1 2">
    <name type="scientific">Chondromyces apiculatus DSM 436</name>
    <dbReference type="NCBI Taxonomy" id="1192034"/>
    <lineage>
        <taxon>Bacteria</taxon>
        <taxon>Pseudomonadati</taxon>
        <taxon>Myxococcota</taxon>
        <taxon>Polyangia</taxon>
        <taxon>Polyangiales</taxon>
        <taxon>Polyangiaceae</taxon>
        <taxon>Chondromyces</taxon>
    </lineage>
</organism>
<dbReference type="STRING" id="1192034.CAP_2539"/>
<accession>A0A017THD2</accession>
<comment type="caution">
    <text evidence="1">The sequence shown here is derived from an EMBL/GenBank/DDBJ whole genome shotgun (WGS) entry which is preliminary data.</text>
</comment>
<dbReference type="Gene3D" id="1.20.120.330">
    <property type="entry name" value="Nucleotidyltransferases domain 2"/>
    <property type="match status" value="1"/>
</dbReference>
<protein>
    <submittedName>
        <fullName evidence="1">Uncharacterized protein</fullName>
    </submittedName>
</protein>